<gene>
    <name evidence="3" type="ORF">P8192_08875</name>
</gene>
<organism evidence="3 4">
    <name type="scientific">Citricoccus muralis</name>
    <dbReference type="NCBI Taxonomy" id="169134"/>
    <lineage>
        <taxon>Bacteria</taxon>
        <taxon>Bacillati</taxon>
        <taxon>Actinomycetota</taxon>
        <taxon>Actinomycetes</taxon>
        <taxon>Micrococcales</taxon>
        <taxon>Micrococcaceae</taxon>
        <taxon>Citricoccus</taxon>
    </lineage>
</organism>
<feature type="transmembrane region" description="Helical" evidence="2">
    <location>
        <begin position="100"/>
        <end position="121"/>
    </location>
</feature>
<sequence length="143" mass="15476">MNDDPRHDDAVEPEDEAWRRMVIELGGTEEQARTSAPKDQHDQPVGPRDYTPADEPENFTPADPPALTSGNPRMVLTWVAAIGSPIGLVLLMLSAPQAPFWVRAGLVVTFLLGLAGLFFAVPTSRTRAEQPPDDSDYGGGARI</sequence>
<keyword evidence="2" id="KW-0812">Transmembrane</keyword>
<evidence type="ECO:0000313" key="3">
    <source>
        <dbReference type="EMBL" id="WFP15524.1"/>
    </source>
</evidence>
<keyword evidence="4" id="KW-1185">Reference proteome</keyword>
<proteinExistence type="predicted"/>
<feature type="transmembrane region" description="Helical" evidence="2">
    <location>
        <begin position="75"/>
        <end position="94"/>
    </location>
</feature>
<feature type="region of interest" description="Disordered" evidence="1">
    <location>
        <begin position="124"/>
        <end position="143"/>
    </location>
</feature>
<feature type="compositionally biased region" description="Basic and acidic residues" evidence="1">
    <location>
        <begin position="30"/>
        <end position="42"/>
    </location>
</feature>
<protein>
    <recommendedName>
        <fullName evidence="5">DUF3040 family protein</fullName>
    </recommendedName>
</protein>
<evidence type="ECO:0008006" key="5">
    <source>
        <dbReference type="Google" id="ProtNLM"/>
    </source>
</evidence>
<evidence type="ECO:0000313" key="4">
    <source>
        <dbReference type="Proteomes" id="UP001219037"/>
    </source>
</evidence>
<feature type="region of interest" description="Disordered" evidence="1">
    <location>
        <begin position="1"/>
        <end position="68"/>
    </location>
</feature>
<keyword evidence="2" id="KW-1133">Transmembrane helix</keyword>
<reference evidence="3 4" key="1">
    <citation type="submission" date="2023-04" db="EMBL/GenBank/DDBJ databases">
        <title>Funneling lignin-derived compounds into biodiesel using alkali-halophilic Citricoccus sp. P2.</title>
        <authorList>
            <person name="Luo C.-B."/>
        </authorList>
    </citation>
    <scope>NUCLEOTIDE SEQUENCE [LARGE SCALE GENOMIC DNA]</scope>
    <source>
        <strain evidence="3 4">P2</strain>
    </source>
</reference>
<name>A0ABY8H3V1_9MICC</name>
<dbReference type="Proteomes" id="UP001219037">
    <property type="component" value="Chromosome"/>
</dbReference>
<keyword evidence="2" id="KW-0472">Membrane</keyword>
<accession>A0ABY8H3V1</accession>
<dbReference type="EMBL" id="CP121252">
    <property type="protein sequence ID" value="WFP15524.1"/>
    <property type="molecule type" value="Genomic_DNA"/>
</dbReference>
<evidence type="ECO:0000256" key="1">
    <source>
        <dbReference type="SAM" id="MobiDB-lite"/>
    </source>
</evidence>
<feature type="compositionally biased region" description="Basic and acidic residues" evidence="1">
    <location>
        <begin position="1"/>
        <end position="22"/>
    </location>
</feature>
<dbReference type="RefSeq" id="WP_278156340.1">
    <property type="nucleotide sequence ID" value="NZ_CP121252.1"/>
</dbReference>
<evidence type="ECO:0000256" key="2">
    <source>
        <dbReference type="SAM" id="Phobius"/>
    </source>
</evidence>